<gene>
    <name evidence="5" type="ORF">Deia_00314</name>
</gene>
<dbReference type="GO" id="GO:0008233">
    <property type="term" value="F:peptidase activity"/>
    <property type="evidence" value="ECO:0007669"/>
    <property type="project" value="UniProtKB-KW"/>
</dbReference>
<evidence type="ECO:0000313" key="6">
    <source>
        <dbReference type="Proteomes" id="UP000321934"/>
    </source>
</evidence>
<dbReference type="EMBL" id="CP029077">
    <property type="protein sequence ID" value="QED23121.1"/>
    <property type="molecule type" value="Genomic_DNA"/>
</dbReference>
<accession>A0A5B8XFS4</accession>
<reference evidence="5 6" key="1">
    <citation type="journal article" date="2019" name="ISME J.">
        <title>Deianiraea, an extracellular bacterium associated with the ciliate Paramecium, suggests an alternative scenario for the evolution of Rickettsiales.</title>
        <authorList>
            <person name="Castelli M."/>
            <person name="Sabaneyeva E."/>
            <person name="Lanzoni O."/>
            <person name="Lebedeva N."/>
            <person name="Floriano A.M."/>
            <person name="Gaiarsa S."/>
            <person name="Benken K."/>
            <person name="Modeo L."/>
            <person name="Bandi C."/>
            <person name="Potekhin A."/>
            <person name="Sassera D."/>
            <person name="Petroni G."/>
        </authorList>
    </citation>
    <scope>NUCLEOTIDE SEQUENCE [LARGE SCALE GENOMIC DNA]</scope>
    <source>
        <strain evidence="5">CyL4-1</strain>
    </source>
</reference>
<keyword evidence="6" id="KW-1185">Reference proteome</keyword>
<keyword evidence="2 5" id="KW-0645">Protease</keyword>
<evidence type="ECO:0000313" key="5">
    <source>
        <dbReference type="EMBL" id="QED23121.1"/>
    </source>
</evidence>
<dbReference type="InterPro" id="IPR006433">
    <property type="entry name" value="Prohead_protease"/>
</dbReference>
<proteinExistence type="predicted"/>
<dbReference type="GO" id="GO:0006508">
    <property type="term" value="P:proteolysis"/>
    <property type="evidence" value="ECO:0007669"/>
    <property type="project" value="UniProtKB-KW"/>
</dbReference>
<evidence type="ECO:0000256" key="2">
    <source>
        <dbReference type="ARBA" id="ARBA00022670"/>
    </source>
</evidence>
<evidence type="ECO:0000259" key="4">
    <source>
        <dbReference type="Pfam" id="PF04586"/>
    </source>
</evidence>
<feature type="domain" description="Prohead serine protease" evidence="4">
    <location>
        <begin position="2"/>
        <end position="129"/>
    </location>
</feature>
<dbReference type="Pfam" id="PF04586">
    <property type="entry name" value="Peptidase_S78"/>
    <property type="match status" value="1"/>
</dbReference>
<sequence>MIFYGYASVFEIKDSQNDVVLQGAFNGVIKNIKNIPLLWQHRQNKQIGNIMSLYQDNYGLYVKCFIDENNTNNKFICNKIKKGVLSLSIGYQINSAYIDNETNTRYLTKIDLIEVSIVSFGANPLAKISLLSG</sequence>
<evidence type="ECO:0000256" key="1">
    <source>
        <dbReference type="ARBA" id="ARBA00022612"/>
    </source>
</evidence>
<keyword evidence="3" id="KW-0378">Hydrolase</keyword>
<dbReference type="Proteomes" id="UP000321934">
    <property type="component" value="Chromosome"/>
</dbReference>
<protein>
    <submittedName>
        <fullName evidence="5">Phage prohead protease, HK97 family</fullName>
    </submittedName>
</protein>
<organism evidence="5 6">
    <name type="scientific">Candidatus Deianiraea vastatrix</name>
    <dbReference type="NCBI Taxonomy" id="2163644"/>
    <lineage>
        <taxon>Bacteria</taxon>
        <taxon>Pseudomonadati</taxon>
        <taxon>Pseudomonadota</taxon>
        <taxon>Alphaproteobacteria</taxon>
        <taxon>Rickettsiales</taxon>
        <taxon>Candidatus Deianiraeaceae</taxon>
        <taxon>Candidatus Deianiraea</taxon>
    </lineage>
</organism>
<name>A0A5B8XFS4_9RICK</name>
<dbReference type="AlphaFoldDB" id="A0A5B8XFS4"/>
<dbReference type="RefSeq" id="WP_146820413.1">
    <property type="nucleotide sequence ID" value="NZ_CP029077.1"/>
</dbReference>
<keyword evidence="1" id="KW-1188">Viral release from host cell</keyword>
<dbReference type="OrthoDB" id="9804926at2"/>
<evidence type="ECO:0000256" key="3">
    <source>
        <dbReference type="ARBA" id="ARBA00022801"/>
    </source>
</evidence>
<dbReference type="SUPFAM" id="SSF50789">
    <property type="entry name" value="Herpes virus serine proteinase, assemblin"/>
    <property type="match status" value="1"/>
</dbReference>
<dbReference type="InterPro" id="IPR054613">
    <property type="entry name" value="Peptidase_S78_dom"/>
</dbReference>
<dbReference type="NCBIfam" id="TIGR01543">
    <property type="entry name" value="proheadase_HK97"/>
    <property type="match status" value="1"/>
</dbReference>